<proteinExistence type="predicted"/>
<dbReference type="EMBL" id="EQ996601">
    <property type="protein sequence ID" value="EEF22152.1"/>
    <property type="molecule type" value="Genomic_DNA"/>
</dbReference>
<accession>B9TPR1</accession>
<evidence type="ECO:0000313" key="1">
    <source>
        <dbReference type="EMBL" id="EEF22152.1"/>
    </source>
</evidence>
<protein>
    <submittedName>
        <fullName evidence="1">Uncharacterized protein</fullName>
    </submittedName>
</protein>
<keyword evidence="2" id="KW-1185">Reference proteome</keyword>
<sequence length="174" mass="18118">MAAQKATQFTVKLPGQQITLPSKPVDIANGAYFIWPLNLDLDGTNLRYATAQPLTLLDQGKAGMVAVFGANAGVPVELSFDAGAQVAAPGAHIASADGHQLVTGIQAGAAAAVTVQRQGKRPLTIIVLTPEQSQQLSVVQLGGQQRLLLSAEQAYADGNALQLRSVGDSKFRFA</sequence>
<dbReference type="Gene3D" id="2.102.20.10">
    <property type="entry name" value="Beta-galactosidase, domain 2"/>
    <property type="match status" value="1"/>
</dbReference>
<name>B9TPR1_RICCO</name>
<dbReference type="Proteomes" id="UP000008311">
    <property type="component" value="Unassembled WGS sequence"/>
</dbReference>
<reference evidence="2" key="1">
    <citation type="journal article" date="2010" name="Nat. Biotechnol.">
        <title>Draft genome sequence of the oilseed species Ricinus communis.</title>
        <authorList>
            <person name="Chan A.P."/>
            <person name="Crabtree J."/>
            <person name="Zhao Q."/>
            <person name="Lorenzi H."/>
            <person name="Orvis J."/>
            <person name="Puiu D."/>
            <person name="Melake-Berhan A."/>
            <person name="Jones K.M."/>
            <person name="Redman J."/>
            <person name="Chen G."/>
            <person name="Cahoon E.B."/>
            <person name="Gedil M."/>
            <person name="Stanke M."/>
            <person name="Haas B.J."/>
            <person name="Wortman J.R."/>
            <person name="Fraser-Liggett C.M."/>
            <person name="Ravel J."/>
            <person name="Rabinowicz P.D."/>
        </authorList>
    </citation>
    <scope>NUCLEOTIDE SEQUENCE [LARGE SCALE GENOMIC DNA]</scope>
    <source>
        <strain evidence="2">cv. Hale</strain>
    </source>
</reference>
<dbReference type="InParanoid" id="B9TPR1"/>
<evidence type="ECO:0000313" key="2">
    <source>
        <dbReference type="Proteomes" id="UP000008311"/>
    </source>
</evidence>
<dbReference type="AlphaFoldDB" id="B9TPR1"/>
<gene>
    <name evidence="1" type="ORF">RCOM_2035900</name>
</gene>
<feature type="non-terminal residue" evidence="1">
    <location>
        <position position="174"/>
    </location>
</feature>
<organism evidence="1 2">
    <name type="scientific">Ricinus communis</name>
    <name type="common">Castor bean</name>
    <dbReference type="NCBI Taxonomy" id="3988"/>
    <lineage>
        <taxon>Eukaryota</taxon>
        <taxon>Viridiplantae</taxon>
        <taxon>Streptophyta</taxon>
        <taxon>Embryophyta</taxon>
        <taxon>Tracheophyta</taxon>
        <taxon>Spermatophyta</taxon>
        <taxon>Magnoliopsida</taxon>
        <taxon>eudicotyledons</taxon>
        <taxon>Gunneridae</taxon>
        <taxon>Pentapetalae</taxon>
        <taxon>rosids</taxon>
        <taxon>fabids</taxon>
        <taxon>Malpighiales</taxon>
        <taxon>Euphorbiaceae</taxon>
        <taxon>Acalyphoideae</taxon>
        <taxon>Acalypheae</taxon>
        <taxon>Ricinus</taxon>
    </lineage>
</organism>
<dbReference type="InterPro" id="IPR037110">
    <property type="entry name" value="Betagal_dom2_sf"/>
</dbReference>